<evidence type="ECO:0000256" key="2">
    <source>
        <dbReference type="ARBA" id="ARBA00022771"/>
    </source>
</evidence>
<gene>
    <name evidence="8" type="primary">11405186</name>
    <name evidence="7" type="ordered locus">MTR_3g064260</name>
</gene>
<dbReference type="OrthoDB" id="1870062at2759"/>
<dbReference type="InterPro" id="IPR004343">
    <property type="entry name" value="Plus-3_dom"/>
</dbReference>
<dbReference type="Gene3D" id="3.90.70.200">
    <property type="entry name" value="Plus-3 domain"/>
    <property type="match status" value="1"/>
</dbReference>
<dbReference type="STRING" id="3880.G7J7X0"/>
<protein>
    <submittedName>
        <fullName evidence="7">Zinc finger CCCH domain protein</fullName>
    </submittedName>
</protein>
<dbReference type="PANTHER" id="PTHR46851">
    <property type="entry name" value="OS01G0884500 PROTEIN"/>
    <property type="match status" value="1"/>
</dbReference>
<dbReference type="Pfam" id="PF03126">
    <property type="entry name" value="Plus-3"/>
    <property type="match status" value="1"/>
</dbReference>
<dbReference type="PANTHER" id="PTHR46851:SF23">
    <property type="entry name" value="SWIB_MDM2 DOMAIN-CONTAINING PROTEIN"/>
    <property type="match status" value="1"/>
</dbReference>
<dbReference type="eggNOG" id="KOG1081">
    <property type="taxonomic scope" value="Eukaryota"/>
</dbReference>
<dbReference type="SMART" id="SM00719">
    <property type="entry name" value="Plus3"/>
    <property type="match status" value="1"/>
</dbReference>
<feature type="compositionally biased region" description="Basic and acidic residues" evidence="4">
    <location>
        <begin position="554"/>
        <end position="567"/>
    </location>
</feature>
<evidence type="ECO:0000313" key="7">
    <source>
        <dbReference type="EMBL" id="AES70864.2"/>
    </source>
</evidence>
<dbReference type="PROSITE" id="PS51925">
    <property type="entry name" value="SWIB_MDM2"/>
    <property type="match status" value="1"/>
</dbReference>
<dbReference type="Gene3D" id="1.10.245.10">
    <property type="entry name" value="SWIB/MDM2 domain"/>
    <property type="match status" value="1"/>
</dbReference>
<keyword evidence="9" id="KW-1185">Reference proteome</keyword>
<evidence type="ECO:0000259" key="6">
    <source>
        <dbReference type="PROSITE" id="PS51925"/>
    </source>
</evidence>
<dbReference type="EMBL" id="CM001219">
    <property type="protein sequence ID" value="AES70864.2"/>
    <property type="molecule type" value="Genomic_DNA"/>
</dbReference>
<evidence type="ECO:0000313" key="9">
    <source>
        <dbReference type="Proteomes" id="UP000002051"/>
    </source>
</evidence>
<dbReference type="InterPro" id="IPR058668">
    <property type="entry name" value="NERD_dom"/>
</dbReference>
<keyword evidence="2" id="KW-0863">Zinc-finger</keyword>
<dbReference type="GO" id="GO:0008270">
    <property type="term" value="F:zinc ion binding"/>
    <property type="evidence" value="ECO:0007669"/>
    <property type="project" value="UniProtKB-KW"/>
</dbReference>
<accession>A0A0C3VHL9</accession>
<dbReference type="SMART" id="SM00249">
    <property type="entry name" value="PHD"/>
    <property type="match status" value="1"/>
</dbReference>
<name>G7J7X0_MEDTR</name>
<dbReference type="AlphaFoldDB" id="G7J7X0"/>
<proteinExistence type="predicted"/>
<dbReference type="eggNOG" id="KOG1946">
    <property type="taxonomic scope" value="Eukaryota"/>
</dbReference>
<dbReference type="PROSITE" id="PS51360">
    <property type="entry name" value="PLUS3"/>
    <property type="match status" value="1"/>
</dbReference>
<dbReference type="InterPro" id="IPR035445">
    <property type="entry name" value="GYF-like_dom_sf"/>
</dbReference>
<dbReference type="HOGENOM" id="CLU_019956_0_0_1"/>
<evidence type="ECO:0000259" key="5">
    <source>
        <dbReference type="PROSITE" id="PS51360"/>
    </source>
</evidence>
<dbReference type="InterPro" id="IPR001965">
    <property type="entry name" value="Znf_PHD"/>
</dbReference>
<keyword evidence="1" id="KW-0479">Metal-binding</keyword>
<dbReference type="SUPFAM" id="SSF159042">
    <property type="entry name" value="Plus3-like"/>
    <property type="match status" value="1"/>
</dbReference>
<dbReference type="Proteomes" id="UP000002051">
    <property type="component" value="Chromosome 3"/>
</dbReference>
<accession>G7J7X0</accession>
<feature type="region of interest" description="Disordered" evidence="4">
    <location>
        <begin position="545"/>
        <end position="569"/>
    </location>
</feature>
<dbReference type="InterPro" id="IPR036128">
    <property type="entry name" value="Plus3-like_sf"/>
</dbReference>
<dbReference type="PaxDb" id="3880-AES70864"/>
<feature type="domain" description="Plus3" evidence="5">
    <location>
        <begin position="359"/>
        <end position="488"/>
    </location>
</feature>
<organism evidence="7 9">
    <name type="scientific">Medicago truncatula</name>
    <name type="common">Barrel medic</name>
    <name type="synonym">Medicago tribuloides</name>
    <dbReference type="NCBI Taxonomy" id="3880"/>
    <lineage>
        <taxon>Eukaryota</taxon>
        <taxon>Viridiplantae</taxon>
        <taxon>Streptophyta</taxon>
        <taxon>Embryophyta</taxon>
        <taxon>Tracheophyta</taxon>
        <taxon>Spermatophyta</taxon>
        <taxon>Magnoliopsida</taxon>
        <taxon>eudicotyledons</taxon>
        <taxon>Gunneridae</taxon>
        <taxon>Pentapetalae</taxon>
        <taxon>rosids</taxon>
        <taxon>fabids</taxon>
        <taxon>Fabales</taxon>
        <taxon>Fabaceae</taxon>
        <taxon>Papilionoideae</taxon>
        <taxon>50 kb inversion clade</taxon>
        <taxon>NPAAA clade</taxon>
        <taxon>Hologalegina</taxon>
        <taxon>IRL clade</taxon>
        <taxon>Trifolieae</taxon>
        <taxon>Medicago</taxon>
    </lineage>
</organism>
<dbReference type="EnsemblPlants" id="AES70864">
    <property type="protein sequence ID" value="AES70864"/>
    <property type="gene ID" value="MTR_3g064260"/>
</dbReference>
<dbReference type="Pfam" id="PF02201">
    <property type="entry name" value="SWIB"/>
    <property type="match status" value="1"/>
</dbReference>
<dbReference type="Gene3D" id="3.30.40.10">
    <property type="entry name" value="Zinc/RING finger domain, C3HC4 (zinc finger)"/>
    <property type="match status" value="1"/>
</dbReference>
<dbReference type="InterPro" id="IPR036885">
    <property type="entry name" value="SWIB_MDM2_dom_sf"/>
</dbReference>
<sequence>MVKKNNKRKKEEIAEDYCFVCKDGGEMRVCDFGDCLKTYHAECVKQDASFLKNDDRWCCASHSCYQCGGISKFMCLCCTIAFCGKCFYGAEFALVKGNKGFCRHCSKLAFLIEKNADVDSDGEKVDMRDPDTIESYFFEYYQVIKKKEGLNSQDVYTARDIIKNGKNKYEVGEGEDDTGESDASDFIGSDCDDLVGTSRVKSVRRKKCSEKLKSIIKGKVVKHTKKDFVGWGSRSLIDFLKSIGRDTTEALSELDVAWIIIQYCHTNQLFDPKKKKIVICDAKLRNLLRRRSVNKNNIQNLLESHFADNFEETDGIITSSEERDNGNGAFKFPKQGNLNSTTKPCQNILSEEQPSVFAAIINSNMKLVYLKRSLIEELLKQPETFDGKVLGSYVRTKSDPNDYLQKNSHLLLQVIGIKRSSKQADINQEILLRLSYVPKDVPISQISDVDFSEEECQDLYQRMTNGMLKKPTVLELEQKARSLHEDITKHWISREMALLQHRIDLANEKGRRRELGQYMDRKQKLGSPSEQLRLLSEIPKVIPEMVDTNLSPEDSSRKDKLEQKDLPESAIGETCNSFAQYSTHDGFSQCLDKRADVVGPKSTVKKNKDETAFPATVEQLSVLTASQYTSKGQDGGKPALRESNSSCQTLYPAKCSLPQPSNTISASVGVDCRNLSTNMDANQTVKERRSPAVADLVKATVNDVIILSDSDEEDVNIKITSSERKGVESPDIPIWHCSGICGSGTRGPFPMSILKQWSELDSTFSPLDFKVWKTGESEREAMLLRDALKLFFP</sequence>
<evidence type="ECO:0000256" key="3">
    <source>
        <dbReference type="ARBA" id="ARBA00022833"/>
    </source>
</evidence>
<dbReference type="Gene3D" id="3.30.1490.40">
    <property type="match status" value="1"/>
</dbReference>
<dbReference type="InterPro" id="IPR045894">
    <property type="entry name" value="At5g08430-like"/>
</dbReference>
<evidence type="ECO:0000313" key="8">
    <source>
        <dbReference type="EnsemblPlants" id="AES70864"/>
    </source>
</evidence>
<feature type="domain" description="DM2" evidence="6">
    <location>
        <begin position="228"/>
        <end position="308"/>
    </location>
</feature>
<dbReference type="CDD" id="cd10567">
    <property type="entry name" value="SWIB-MDM2_like"/>
    <property type="match status" value="1"/>
</dbReference>
<dbReference type="InterPro" id="IPR011011">
    <property type="entry name" value="Znf_FYVE_PHD"/>
</dbReference>
<dbReference type="SUPFAM" id="SSF57903">
    <property type="entry name" value="FYVE/PHD zinc finger"/>
    <property type="match status" value="1"/>
</dbReference>
<reference evidence="8" key="3">
    <citation type="submission" date="2015-04" db="UniProtKB">
        <authorList>
            <consortium name="EnsemblPlants"/>
        </authorList>
    </citation>
    <scope>IDENTIFICATION</scope>
    <source>
        <strain evidence="8">cv. Jemalong A17</strain>
    </source>
</reference>
<reference evidence="7 9" key="2">
    <citation type="journal article" date="2014" name="BMC Genomics">
        <title>An improved genome release (version Mt4.0) for the model legume Medicago truncatula.</title>
        <authorList>
            <person name="Tang H."/>
            <person name="Krishnakumar V."/>
            <person name="Bidwell S."/>
            <person name="Rosen B."/>
            <person name="Chan A."/>
            <person name="Zhou S."/>
            <person name="Gentzbittel L."/>
            <person name="Childs K.L."/>
            <person name="Yandell M."/>
            <person name="Gundlach H."/>
            <person name="Mayer K.F."/>
            <person name="Schwartz D.C."/>
            <person name="Town C.D."/>
        </authorList>
    </citation>
    <scope>GENOME REANNOTATION</scope>
    <source>
        <strain evidence="8 9">cv. Jemalong A17</strain>
    </source>
</reference>
<evidence type="ECO:0000256" key="4">
    <source>
        <dbReference type="SAM" id="MobiDB-lite"/>
    </source>
</evidence>
<evidence type="ECO:0000256" key="1">
    <source>
        <dbReference type="ARBA" id="ARBA00022723"/>
    </source>
</evidence>
<dbReference type="SUPFAM" id="SSF47592">
    <property type="entry name" value="SWIB/MDM2 domain"/>
    <property type="match status" value="1"/>
</dbReference>
<dbReference type="InterPro" id="IPR003121">
    <property type="entry name" value="SWIB_MDM2_domain"/>
</dbReference>
<dbReference type="InterPro" id="IPR013083">
    <property type="entry name" value="Znf_RING/FYVE/PHD"/>
</dbReference>
<keyword evidence="3" id="KW-0862">Zinc</keyword>
<dbReference type="CDD" id="cd15568">
    <property type="entry name" value="PHD5_NSD"/>
    <property type="match status" value="1"/>
</dbReference>
<dbReference type="GO" id="GO:0003677">
    <property type="term" value="F:DNA binding"/>
    <property type="evidence" value="ECO:0007669"/>
    <property type="project" value="InterPro"/>
</dbReference>
<dbReference type="KEGG" id="mtr:11405186"/>
<dbReference type="Pfam" id="PF25980">
    <property type="entry name" value="NERD_plant"/>
    <property type="match status" value="1"/>
</dbReference>
<reference evidence="7 9" key="1">
    <citation type="journal article" date="2011" name="Nature">
        <title>The Medicago genome provides insight into the evolution of rhizobial symbioses.</title>
        <authorList>
            <person name="Young N.D."/>
            <person name="Debelle F."/>
            <person name="Oldroyd G.E."/>
            <person name="Geurts R."/>
            <person name="Cannon S.B."/>
            <person name="Udvardi M.K."/>
            <person name="Benedito V.A."/>
            <person name="Mayer K.F."/>
            <person name="Gouzy J."/>
            <person name="Schoof H."/>
            <person name="Van de Peer Y."/>
            <person name="Proost S."/>
            <person name="Cook D.R."/>
            <person name="Meyers B.C."/>
            <person name="Spannagl M."/>
            <person name="Cheung F."/>
            <person name="De Mita S."/>
            <person name="Krishnakumar V."/>
            <person name="Gundlach H."/>
            <person name="Zhou S."/>
            <person name="Mudge J."/>
            <person name="Bharti A.K."/>
            <person name="Murray J.D."/>
            <person name="Naoumkina M.A."/>
            <person name="Rosen B."/>
            <person name="Silverstein K.A."/>
            <person name="Tang H."/>
            <person name="Rombauts S."/>
            <person name="Zhao P.X."/>
            <person name="Zhou P."/>
            <person name="Barbe V."/>
            <person name="Bardou P."/>
            <person name="Bechner M."/>
            <person name="Bellec A."/>
            <person name="Berger A."/>
            <person name="Berges H."/>
            <person name="Bidwell S."/>
            <person name="Bisseling T."/>
            <person name="Choisne N."/>
            <person name="Couloux A."/>
            <person name="Denny R."/>
            <person name="Deshpande S."/>
            <person name="Dai X."/>
            <person name="Doyle J.J."/>
            <person name="Dudez A.M."/>
            <person name="Farmer A.D."/>
            <person name="Fouteau S."/>
            <person name="Franken C."/>
            <person name="Gibelin C."/>
            <person name="Gish J."/>
            <person name="Goldstein S."/>
            <person name="Gonzalez A.J."/>
            <person name="Green P.J."/>
            <person name="Hallab A."/>
            <person name="Hartog M."/>
            <person name="Hua A."/>
            <person name="Humphray S.J."/>
            <person name="Jeong D.H."/>
            <person name="Jing Y."/>
            <person name="Jocker A."/>
            <person name="Kenton S.M."/>
            <person name="Kim D.J."/>
            <person name="Klee K."/>
            <person name="Lai H."/>
            <person name="Lang C."/>
            <person name="Lin S."/>
            <person name="Macmil S.L."/>
            <person name="Magdelenat G."/>
            <person name="Matthews L."/>
            <person name="McCorrison J."/>
            <person name="Monaghan E.L."/>
            <person name="Mun J.H."/>
            <person name="Najar F.Z."/>
            <person name="Nicholson C."/>
            <person name="Noirot C."/>
            <person name="O'Bleness M."/>
            <person name="Paule C.R."/>
            <person name="Poulain J."/>
            <person name="Prion F."/>
            <person name="Qin B."/>
            <person name="Qu C."/>
            <person name="Retzel E.F."/>
            <person name="Riddle C."/>
            <person name="Sallet E."/>
            <person name="Samain S."/>
            <person name="Samson N."/>
            <person name="Sanders I."/>
            <person name="Saurat O."/>
            <person name="Scarpelli C."/>
            <person name="Schiex T."/>
            <person name="Segurens B."/>
            <person name="Severin A.J."/>
            <person name="Sherrier D.J."/>
            <person name="Shi R."/>
            <person name="Sims S."/>
            <person name="Singer S.R."/>
            <person name="Sinharoy S."/>
            <person name="Sterck L."/>
            <person name="Viollet A."/>
            <person name="Wang B.B."/>
            <person name="Wang K."/>
            <person name="Wang M."/>
            <person name="Wang X."/>
            <person name="Warfsmann J."/>
            <person name="Weissenbach J."/>
            <person name="White D.D."/>
            <person name="White J.D."/>
            <person name="Wiley G.B."/>
            <person name="Wincker P."/>
            <person name="Xing Y."/>
            <person name="Yang L."/>
            <person name="Yao Z."/>
            <person name="Ying F."/>
            <person name="Zhai J."/>
            <person name="Zhou L."/>
            <person name="Zuber A."/>
            <person name="Denarie J."/>
            <person name="Dixon R.A."/>
            <person name="May G.D."/>
            <person name="Schwartz D.C."/>
            <person name="Rogers J."/>
            <person name="Quetier F."/>
            <person name="Town C.D."/>
            <person name="Roe B.A."/>
        </authorList>
    </citation>
    <scope>NUCLEOTIDE SEQUENCE [LARGE SCALE GENOMIC DNA]</scope>
    <source>
        <strain evidence="7">A17</strain>
        <strain evidence="8 9">cv. Jemalong A17</strain>
    </source>
</reference>